<evidence type="ECO:0000259" key="6">
    <source>
        <dbReference type="Pfam" id="PF00150"/>
    </source>
</evidence>
<keyword evidence="3 4" id="KW-0326">Glycosidase</keyword>
<name>A0A8H5AYE5_9AGAR</name>
<dbReference type="SUPFAM" id="SSF51445">
    <property type="entry name" value="(Trans)glycosidases"/>
    <property type="match status" value="1"/>
</dbReference>
<keyword evidence="2 4" id="KW-0378">Hydrolase</keyword>
<evidence type="ECO:0000256" key="4">
    <source>
        <dbReference type="RuleBase" id="RU361153"/>
    </source>
</evidence>
<dbReference type="PANTHER" id="PTHR31297:SF42">
    <property type="entry name" value="GLYCOSIDE HYDROLASE FAMILY 5 DOMAIN-CONTAINING PROTEIN"/>
    <property type="match status" value="1"/>
</dbReference>
<comment type="caution">
    <text evidence="7">The sequence shown here is derived from an EMBL/GenBank/DDBJ whole genome shotgun (WGS) entry which is preliminary data.</text>
</comment>
<dbReference type="InterPro" id="IPR050386">
    <property type="entry name" value="Glycosyl_hydrolase_5"/>
</dbReference>
<evidence type="ECO:0000256" key="5">
    <source>
        <dbReference type="SAM" id="SignalP"/>
    </source>
</evidence>
<evidence type="ECO:0000313" key="7">
    <source>
        <dbReference type="EMBL" id="KAF5313188.1"/>
    </source>
</evidence>
<feature type="domain" description="Glycoside hydrolase family 5" evidence="6">
    <location>
        <begin position="85"/>
        <end position="318"/>
    </location>
</feature>
<dbReference type="Proteomes" id="UP000567179">
    <property type="component" value="Unassembled WGS sequence"/>
</dbReference>
<evidence type="ECO:0000256" key="3">
    <source>
        <dbReference type="ARBA" id="ARBA00023295"/>
    </source>
</evidence>
<dbReference type="EMBL" id="JAACJJ010000056">
    <property type="protein sequence ID" value="KAF5313188.1"/>
    <property type="molecule type" value="Genomic_DNA"/>
</dbReference>
<dbReference type="InterPro" id="IPR017853">
    <property type="entry name" value="GH"/>
</dbReference>
<dbReference type="PANTHER" id="PTHR31297">
    <property type="entry name" value="GLUCAN ENDO-1,6-BETA-GLUCOSIDASE B"/>
    <property type="match status" value="1"/>
</dbReference>
<evidence type="ECO:0000256" key="2">
    <source>
        <dbReference type="ARBA" id="ARBA00022801"/>
    </source>
</evidence>
<dbReference type="InterPro" id="IPR001547">
    <property type="entry name" value="Glyco_hydro_5"/>
</dbReference>
<comment type="similarity">
    <text evidence="1 4">Belongs to the glycosyl hydrolase 5 (cellulase A) family.</text>
</comment>
<organism evidence="7 8">
    <name type="scientific">Psilocybe cf. subviscida</name>
    <dbReference type="NCBI Taxonomy" id="2480587"/>
    <lineage>
        <taxon>Eukaryota</taxon>
        <taxon>Fungi</taxon>
        <taxon>Dikarya</taxon>
        <taxon>Basidiomycota</taxon>
        <taxon>Agaricomycotina</taxon>
        <taxon>Agaricomycetes</taxon>
        <taxon>Agaricomycetidae</taxon>
        <taxon>Agaricales</taxon>
        <taxon>Agaricineae</taxon>
        <taxon>Strophariaceae</taxon>
        <taxon>Psilocybe</taxon>
    </lineage>
</organism>
<feature type="chain" id="PRO_5034900059" description="Glycoside hydrolase family 5 domain-containing protein" evidence="5">
    <location>
        <begin position="25"/>
        <end position="424"/>
    </location>
</feature>
<reference evidence="7 8" key="1">
    <citation type="journal article" date="2020" name="ISME J.">
        <title>Uncovering the hidden diversity of litter-decomposition mechanisms in mushroom-forming fungi.</title>
        <authorList>
            <person name="Floudas D."/>
            <person name="Bentzer J."/>
            <person name="Ahren D."/>
            <person name="Johansson T."/>
            <person name="Persson P."/>
            <person name="Tunlid A."/>
        </authorList>
    </citation>
    <scope>NUCLEOTIDE SEQUENCE [LARGE SCALE GENOMIC DNA]</scope>
    <source>
        <strain evidence="7 8">CBS 101986</strain>
    </source>
</reference>
<evidence type="ECO:0000313" key="8">
    <source>
        <dbReference type="Proteomes" id="UP000567179"/>
    </source>
</evidence>
<dbReference type="GO" id="GO:0009986">
    <property type="term" value="C:cell surface"/>
    <property type="evidence" value="ECO:0007669"/>
    <property type="project" value="TreeGrafter"/>
</dbReference>
<proteinExistence type="inferred from homology"/>
<sequence length="424" mass="47520">MFASPSRSFLLALSALSAVQPCLSAALSFGFPYGKTKVRGVNLGGWLVLESWITPSLFDATNDTRIIDEYTFGKFQTKDKASAALKRHWDTWITETDFKSIKAAGLNHVRIPIGYWAWDVSGGEPFVQGQLPYLTKAIGWASKYGLKVIVDLHGGPGSQNGYDNSGQATDSPSWHLDTKNVQRTHAIVKKIAETYRDQSSVVSAITPLNEPAGWLSGLLPILKQFYYDSYGAIRWSYGTSKQSNTVMIISDAFQATSYWRNYMPYPNWDGVMTDSHFYQVFSNQENAFTPEQHIAAACARTNQMSGSTLWQIVGEWSPATTDCTNSRDFFSRGWGARYEGTYPGSTRVGSCQGKTGKWSTFSEEYKTLMRKYWEAQVISYEKAQGWIMWTWKAENADDWSYQAGLAGGWIPQNPTNLKYPNICG</sequence>
<dbReference type="GO" id="GO:0009251">
    <property type="term" value="P:glucan catabolic process"/>
    <property type="evidence" value="ECO:0007669"/>
    <property type="project" value="TreeGrafter"/>
</dbReference>
<keyword evidence="5" id="KW-0732">Signal</keyword>
<dbReference type="AlphaFoldDB" id="A0A8H5AYE5"/>
<keyword evidence="8" id="KW-1185">Reference proteome</keyword>
<dbReference type="Pfam" id="PF00150">
    <property type="entry name" value="Cellulase"/>
    <property type="match status" value="1"/>
</dbReference>
<feature type="signal peptide" evidence="5">
    <location>
        <begin position="1"/>
        <end position="24"/>
    </location>
</feature>
<dbReference type="OrthoDB" id="62120at2759"/>
<accession>A0A8H5AYE5</accession>
<protein>
    <recommendedName>
        <fullName evidence="6">Glycoside hydrolase family 5 domain-containing protein</fullName>
    </recommendedName>
</protein>
<evidence type="ECO:0000256" key="1">
    <source>
        <dbReference type="ARBA" id="ARBA00005641"/>
    </source>
</evidence>
<gene>
    <name evidence="7" type="ORF">D9619_002624</name>
</gene>
<dbReference type="Gene3D" id="3.20.20.80">
    <property type="entry name" value="Glycosidases"/>
    <property type="match status" value="1"/>
</dbReference>
<dbReference type="GO" id="GO:0005576">
    <property type="term" value="C:extracellular region"/>
    <property type="evidence" value="ECO:0007669"/>
    <property type="project" value="TreeGrafter"/>
</dbReference>
<dbReference type="GO" id="GO:0008422">
    <property type="term" value="F:beta-glucosidase activity"/>
    <property type="evidence" value="ECO:0007669"/>
    <property type="project" value="TreeGrafter"/>
</dbReference>